<dbReference type="RefSeq" id="WP_248354469.1">
    <property type="nucleotide sequence ID" value="NZ_AP025591.1"/>
</dbReference>
<gene>
    <name evidence="2" type="ORF">AMOR_45380</name>
</gene>
<keyword evidence="1" id="KW-0732">Signal</keyword>
<protein>
    <recommendedName>
        <fullName evidence="4">Cytochrome c domain-containing protein</fullName>
    </recommendedName>
</protein>
<dbReference type="Proteomes" id="UP001162891">
    <property type="component" value="Chromosome"/>
</dbReference>
<dbReference type="EMBL" id="AP025591">
    <property type="protein sequence ID" value="BDG05542.1"/>
    <property type="molecule type" value="Genomic_DNA"/>
</dbReference>
<reference evidence="3" key="1">
    <citation type="journal article" date="2022" name="Int. J. Syst. Evol. Microbiol.">
        <title>Anaeromyxobacter oryzae sp. nov., Anaeromyxobacter diazotrophicus sp. nov. and Anaeromyxobacter paludicola sp. nov., isolated from paddy soils.</title>
        <authorList>
            <person name="Itoh H."/>
            <person name="Xu Z."/>
            <person name="Mise K."/>
            <person name="Masuda Y."/>
            <person name="Ushijima N."/>
            <person name="Hayakawa C."/>
            <person name="Shiratori Y."/>
            <person name="Senoo K."/>
        </authorList>
    </citation>
    <scope>NUCLEOTIDE SEQUENCE [LARGE SCALE GENOMIC DNA]</scope>
    <source>
        <strain evidence="3">Red232</strain>
    </source>
</reference>
<proteinExistence type="predicted"/>
<evidence type="ECO:0000256" key="1">
    <source>
        <dbReference type="SAM" id="SignalP"/>
    </source>
</evidence>
<name>A0ABN6N0K5_9BACT</name>
<evidence type="ECO:0000313" key="3">
    <source>
        <dbReference type="Proteomes" id="UP001162891"/>
    </source>
</evidence>
<evidence type="ECO:0008006" key="4">
    <source>
        <dbReference type="Google" id="ProtNLM"/>
    </source>
</evidence>
<evidence type="ECO:0000313" key="2">
    <source>
        <dbReference type="EMBL" id="BDG05542.1"/>
    </source>
</evidence>
<feature type="signal peptide" evidence="1">
    <location>
        <begin position="1"/>
        <end position="21"/>
    </location>
</feature>
<sequence>MRLRPALSLHLALFAATVAMPLRSDAIPAFARKHGTSCLTCHSVYPRLTPFGEAFRRNGYRFPGVDSDYVKQDTVALGQEANKKTFPNSVWPGTIPISVPIAVGVNGQAFVYPDKGASFPRANQGTQFVLDDLVAEGHVWLGASLDDTITLWGELTFSGAAEVEHAQVLLNDLVGPKHAVNLYVGRGFPTLTSFGPHSSYLGDARITTVPITGIYGLSTDPFTLVDNYNGVELAGVVAGYVDYSAGVNAGKNATAVRLNSENWYAHAGTKLGGLRLDGEGSQGPKDAMRPWAEDALTLDAFVFHSREYYPAPGGGASPPPLGDTSFTAGGTVRGQLGSLELDLGGYDQKHDRGTSGLASVSTDVEWAELSYVLFPWMVPAVRVERIGLRPAGGPDVMAYHFMPGCAFLLRANVKAVLVLNVETASGFPADSGGAPLGWAGGNADWGGFINAPRSTATPTSHQAEFESIALFLAWAI</sequence>
<keyword evidence="3" id="KW-1185">Reference proteome</keyword>
<organism evidence="2 3">
    <name type="scientific">Anaeromyxobacter oryzae</name>
    <dbReference type="NCBI Taxonomy" id="2918170"/>
    <lineage>
        <taxon>Bacteria</taxon>
        <taxon>Pseudomonadati</taxon>
        <taxon>Myxococcota</taxon>
        <taxon>Myxococcia</taxon>
        <taxon>Myxococcales</taxon>
        <taxon>Cystobacterineae</taxon>
        <taxon>Anaeromyxobacteraceae</taxon>
        <taxon>Anaeromyxobacter</taxon>
    </lineage>
</organism>
<accession>A0ABN6N0K5</accession>
<feature type="chain" id="PRO_5045551020" description="Cytochrome c domain-containing protein" evidence="1">
    <location>
        <begin position="22"/>
        <end position="476"/>
    </location>
</feature>